<dbReference type="AlphaFoldDB" id="A0AAE0KNW7"/>
<dbReference type="InterPro" id="IPR052895">
    <property type="entry name" value="HetReg/Transcr_Mod"/>
</dbReference>
<gene>
    <name evidence="1" type="ORF">B0T24DRAFT_716964</name>
</gene>
<proteinExistence type="predicted"/>
<dbReference type="EMBL" id="JAULSN010000002">
    <property type="protein sequence ID" value="KAK3379385.1"/>
    <property type="molecule type" value="Genomic_DNA"/>
</dbReference>
<reference evidence="1" key="1">
    <citation type="journal article" date="2023" name="Mol. Phylogenet. Evol.">
        <title>Genome-scale phylogeny and comparative genomics of the fungal order Sordariales.</title>
        <authorList>
            <person name="Hensen N."/>
            <person name="Bonometti L."/>
            <person name="Westerberg I."/>
            <person name="Brannstrom I.O."/>
            <person name="Guillou S."/>
            <person name="Cros-Aarteil S."/>
            <person name="Calhoun S."/>
            <person name="Haridas S."/>
            <person name="Kuo A."/>
            <person name="Mondo S."/>
            <person name="Pangilinan J."/>
            <person name="Riley R."/>
            <person name="LaButti K."/>
            <person name="Andreopoulos B."/>
            <person name="Lipzen A."/>
            <person name="Chen C."/>
            <person name="Yan M."/>
            <person name="Daum C."/>
            <person name="Ng V."/>
            <person name="Clum A."/>
            <person name="Steindorff A."/>
            <person name="Ohm R.A."/>
            <person name="Martin F."/>
            <person name="Silar P."/>
            <person name="Natvig D.O."/>
            <person name="Lalanne C."/>
            <person name="Gautier V."/>
            <person name="Ament-Velasquez S.L."/>
            <person name="Kruys A."/>
            <person name="Hutchinson M.I."/>
            <person name="Powell A.J."/>
            <person name="Barry K."/>
            <person name="Miller A.N."/>
            <person name="Grigoriev I.V."/>
            <person name="Debuchy R."/>
            <person name="Gladieux P."/>
            <person name="Hiltunen Thoren M."/>
            <person name="Johannesson H."/>
        </authorList>
    </citation>
    <scope>NUCLEOTIDE SEQUENCE</scope>
    <source>
        <strain evidence="1">CBS 958.72</strain>
    </source>
</reference>
<protein>
    <recommendedName>
        <fullName evidence="3">Heterokaryon incompatibility domain-containing protein</fullName>
    </recommendedName>
</protein>
<dbReference type="PANTHER" id="PTHR24148">
    <property type="entry name" value="ANKYRIN REPEAT DOMAIN-CONTAINING PROTEIN 39 HOMOLOG-RELATED"/>
    <property type="match status" value="1"/>
</dbReference>
<comment type="caution">
    <text evidence="1">The sequence shown here is derived from an EMBL/GenBank/DDBJ whole genome shotgun (WGS) entry which is preliminary data.</text>
</comment>
<organism evidence="1 2">
    <name type="scientific">Lasiosphaeria ovina</name>
    <dbReference type="NCBI Taxonomy" id="92902"/>
    <lineage>
        <taxon>Eukaryota</taxon>
        <taxon>Fungi</taxon>
        <taxon>Dikarya</taxon>
        <taxon>Ascomycota</taxon>
        <taxon>Pezizomycotina</taxon>
        <taxon>Sordariomycetes</taxon>
        <taxon>Sordariomycetidae</taxon>
        <taxon>Sordariales</taxon>
        <taxon>Lasiosphaeriaceae</taxon>
        <taxon>Lasiosphaeria</taxon>
    </lineage>
</organism>
<dbReference type="Proteomes" id="UP001287356">
    <property type="component" value="Unassembled WGS sequence"/>
</dbReference>
<evidence type="ECO:0008006" key="3">
    <source>
        <dbReference type="Google" id="ProtNLM"/>
    </source>
</evidence>
<dbReference type="PANTHER" id="PTHR24148:SF73">
    <property type="entry name" value="HET DOMAIN PROTEIN (AFU_ORTHOLOGUE AFUA_8G01020)"/>
    <property type="match status" value="1"/>
</dbReference>
<reference evidence="1" key="2">
    <citation type="submission" date="2023-06" db="EMBL/GenBank/DDBJ databases">
        <authorList>
            <consortium name="Lawrence Berkeley National Laboratory"/>
            <person name="Haridas S."/>
            <person name="Hensen N."/>
            <person name="Bonometti L."/>
            <person name="Westerberg I."/>
            <person name="Brannstrom I.O."/>
            <person name="Guillou S."/>
            <person name="Cros-Aarteil S."/>
            <person name="Calhoun S."/>
            <person name="Kuo A."/>
            <person name="Mondo S."/>
            <person name="Pangilinan J."/>
            <person name="Riley R."/>
            <person name="Labutti K."/>
            <person name="Andreopoulos B."/>
            <person name="Lipzen A."/>
            <person name="Chen C."/>
            <person name="Yanf M."/>
            <person name="Daum C."/>
            <person name="Ng V."/>
            <person name="Clum A."/>
            <person name="Steindorff A."/>
            <person name="Ohm R."/>
            <person name="Martin F."/>
            <person name="Silar P."/>
            <person name="Natvig D."/>
            <person name="Lalanne C."/>
            <person name="Gautier V."/>
            <person name="Ament-Velasquez S.L."/>
            <person name="Kruys A."/>
            <person name="Hutchinson M.I."/>
            <person name="Powell A.J."/>
            <person name="Barry K."/>
            <person name="Miller A.N."/>
            <person name="Grigoriev I.V."/>
            <person name="Debuchy R."/>
            <person name="Gladieux P."/>
            <person name="Thoren M.H."/>
            <person name="Johannesson H."/>
        </authorList>
    </citation>
    <scope>NUCLEOTIDE SEQUENCE</scope>
    <source>
        <strain evidence="1">CBS 958.72</strain>
    </source>
</reference>
<evidence type="ECO:0000313" key="2">
    <source>
        <dbReference type="Proteomes" id="UP001287356"/>
    </source>
</evidence>
<evidence type="ECO:0000313" key="1">
    <source>
        <dbReference type="EMBL" id="KAK3379385.1"/>
    </source>
</evidence>
<accession>A0AAE0KNW7</accession>
<sequence>MTPDFPTQEEWVLHGIPNAKEIGYRTLVHLFTWSWTERVWAIQEVAVAREVLIQCGPYSFPMQAIAEAVLFARTIPIEATRIAATHFKSTWAECVKQKLGQRGTLLSLVIRHWVSDATYPHDKIYALCGLSCDAGPDGLDIRFDYHKSPDDVYIDFARSVLTTYRSLDIFSALSTSKQDVRSSGLPSWVPDWNTECFMNGTNSDEFNPSTSPMAGSSAY</sequence>
<keyword evidence="2" id="KW-1185">Reference proteome</keyword>
<name>A0AAE0KNW7_9PEZI</name>